<dbReference type="InterPro" id="IPR020556">
    <property type="entry name" value="Amidase_CS"/>
</dbReference>
<dbReference type="Pfam" id="PF01425">
    <property type="entry name" value="Amidase"/>
    <property type="match status" value="1"/>
</dbReference>
<dbReference type="KEGG" id="asem:NNL22_00585"/>
<proteinExistence type="inferred from homology"/>
<feature type="domain" description="Amidase" evidence="3">
    <location>
        <begin position="37"/>
        <end position="454"/>
    </location>
</feature>
<feature type="region of interest" description="Disordered" evidence="2">
    <location>
        <begin position="87"/>
        <end position="106"/>
    </location>
</feature>
<dbReference type="EMBL" id="CP101527">
    <property type="protein sequence ID" value="UZW75137.1"/>
    <property type="molecule type" value="Genomic_DNA"/>
</dbReference>
<dbReference type="InterPro" id="IPR023631">
    <property type="entry name" value="Amidase_dom"/>
</dbReference>
<evidence type="ECO:0000256" key="1">
    <source>
        <dbReference type="ARBA" id="ARBA00009199"/>
    </source>
</evidence>
<dbReference type="GO" id="GO:0004040">
    <property type="term" value="F:amidase activity"/>
    <property type="evidence" value="ECO:0007669"/>
    <property type="project" value="UniProtKB-EC"/>
</dbReference>
<evidence type="ECO:0000256" key="2">
    <source>
        <dbReference type="SAM" id="MobiDB-lite"/>
    </source>
</evidence>
<dbReference type="PROSITE" id="PS00571">
    <property type="entry name" value="AMIDASES"/>
    <property type="match status" value="1"/>
</dbReference>
<keyword evidence="4" id="KW-0378">Hydrolase</keyword>
<sequence>MTNNKNTFHAFCDDVLADHDAVEIARLIKSKALSAQEVTEAAIARAHKVEPHINAIATESFDKAISQANSARHGYFAGVPTFIKDNSPVKGLPTQHGTDAIRAKPEKKNGPYTRQYINLGFSVLGKSTLPEFGLNATTEPSHTAPTRNPWNIDYSTGASSGGSAALVAAGVVPIAHANDGGGSIRIPAACCGLVGLKPSRGRHVDSDQAKLLPINIISEGIVSRTVRDTAYFHAEAEKFYRNKRLPAIGLVEGPNHKRLRIGVIVDSITGYDTDAETRKTVLDTASLLSKMGHTIEEMPMLVPTTFIEDFSLYWSMLAFMTQKTGRFVVDWSFKPDKLDPLSIGLAGLFKKNYHKTPQFLYRLRKAQQDCAEVFSHYDLILSPVLAHTTPKLGHISPTVPFDELFSRLMQYVSFTPWANASGIPALSLPMGQTEDNLPVSVQFMAGIGQERTLLEIAYEIEQAKPWRSVHH</sequence>
<accession>A0A9E8HJ51</accession>
<keyword evidence="5" id="KW-1185">Reference proteome</keyword>
<dbReference type="AlphaFoldDB" id="A0A9E8HJ51"/>
<dbReference type="RefSeq" id="WP_251811059.1">
    <property type="nucleotide sequence ID" value="NZ_CP101527.1"/>
</dbReference>
<evidence type="ECO:0000259" key="3">
    <source>
        <dbReference type="Pfam" id="PF01425"/>
    </source>
</evidence>
<dbReference type="Proteomes" id="UP001164472">
    <property type="component" value="Chromosome"/>
</dbReference>
<dbReference type="SUPFAM" id="SSF75304">
    <property type="entry name" value="Amidase signature (AS) enzymes"/>
    <property type="match status" value="1"/>
</dbReference>
<evidence type="ECO:0000313" key="4">
    <source>
        <dbReference type="EMBL" id="UZW75137.1"/>
    </source>
</evidence>
<dbReference type="EC" id="3.5.1.4" evidence="4"/>
<dbReference type="InterPro" id="IPR000120">
    <property type="entry name" value="Amidase"/>
</dbReference>
<dbReference type="PANTHER" id="PTHR11895:SF7">
    <property type="entry name" value="GLUTAMYL-TRNA(GLN) AMIDOTRANSFERASE SUBUNIT A, MITOCHONDRIAL"/>
    <property type="match status" value="1"/>
</dbReference>
<comment type="similarity">
    <text evidence="1">Belongs to the amidase family.</text>
</comment>
<dbReference type="Gene3D" id="3.90.1300.10">
    <property type="entry name" value="Amidase signature (AS) domain"/>
    <property type="match status" value="1"/>
</dbReference>
<dbReference type="NCBIfam" id="NF005899">
    <property type="entry name" value="PRK07869.1"/>
    <property type="match status" value="1"/>
</dbReference>
<organism evidence="4 5">
    <name type="scientific">Alkalimarinus sediminis</name>
    <dbReference type="NCBI Taxonomy" id="1632866"/>
    <lineage>
        <taxon>Bacteria</taxon>
        <taxon>Pseudomonadati</taxon>
        <taxon>Pseudomonadota</taxon>
        <taxon>Gammaproteobacteria</taxon>
        <taxon>Alteromonadales</taxon>
        <taxon>Alteromonadaceae</taxon>
        <taxon>Alkalimarinus</taxon>
    </lineage>
</organism>
<dbReference type="InterPro" id="IPR036928">
    <property type="entry name" value="AS_sf"/>
</dbReference>
<reference evidence="4" key="1">
    <citation type="submission" date="2022-07" db="EMBL/GenBank/DDBJ databases">
        <title>Alkalimarinus sp. nov., isolated from gut of a Alitta virens.</title>
        <authorList>
            <person name="Yang A.I."/>
            <person name="Shin N.-R."/>
        </authorList>
    </citation>
    <scope>NUCLEOTIDE SEQUENCE</scope>
    <source>
        <strain evidence="4">FA028</strain>
    </source>
</reference>
<protein>
    <submittedName>
        <fullName evidence="4">Amidase</fullName>
        <ecNumber evidence="4">3.5.1.4</ecNumber>
    </submittedName>
</protein>
<name>A0A9E8HJ51_9ALTE</name>
<dbReference type="PANTHER" id="PTHR11895">
    <property type="entry name" value="TRANSAMIDASE"/>
    <property type="match status" value="1"/>
</dbReference>
<evidence type="ECO:0000313" key="5">
    <source>
        <dbReference type="Proteomes" id="UP001164472"/>
    </source>
</evidence>
<gene>
    <name evidence="4" type="ORF">NNL22_00585</name>
</gene>